<evidence type="ECO:0000256" key="3">
    <source>
        <dbReference type="ARBA" id="ARBA00022617"/>
    </source>
</evidence>
<dbReference type="PRINTS" id="PR00359">
    <property type="entry name" value="BP450"/>
</dbReference>
<evidence type="ECO:0000313" key="9">
    <source>
        <dbReference type="Proteomes" id="UP000247569"/>
    </source>
</evidence>
<dbReference type="RefSeq" id="WP_040741820.1">
    <property type="nucleotide sequence ID" value="NZ_QJKF01000013.1"/>
</dbReference>
<dbReference type="OrthoDB" id="142769at2"/>
<keyword evidence="4" id="KW-0479">Metal-binding</keyword>
<proteinExistence type="inferred from homology"/>
<evidence type="ECO:0000256" key="5">
    <source>
        <dbReference type="ARBA" id="ARBA00023002"/>
    </source>
</evidence>
<keyword evidence="9" id="KW-1185">Reference proteome</keyword>
<dbReference type="InterPro" id="IPR001128">
    <property type="entry name" value="Cyt_P450"/>
</dbReference>
<evidence type="ECO:0000313" key="8">
    <source>
        <dbReference type="EMBL" id="PXX58843.1"/>
    </source>
</evidence>
<accession>A0A318JXA9</accession>
<dbReference type="Proteomes" id="UP000247569">
    <property type="component" value="Unassembled WGS sequence"/>
</dbReference>
<dbReference type="Pfam" id="PF00067">
    <property type="entry name" value="p450"/>
    <property type="match status" value="1"/>
</dbReference>
<name>A0A318JXA9_9NOCA</name>
<protein>
    <submittedName>
        <fullName evidence="8">Cytochrome P450</fullName>
    </submittedName>
</protein>
<dbReference type="Gene3D" id="1.10.630.10">
    <property type="entry name" value="Cytochrome P450"/>
    <property type="match status" value="1"/>
</dbReference>
<comment type="caution">
    <text evidence="8">The sequence shown here is derived from an EMBL/GenBank/DDBJ whole genome shotgun (WGS) entry which is preliminary data.</text>
</comment>
<sequence length="397" mass="43930">MTSPIAPFDADYLLDPYVVHAKLRDSAPVHRVELPDGSQAWLVTREADVRRGLADPRLSIDKRSSRTGYRGFRLPPVFEANLLNIDPPDHTRLRRLVSHAFTRRRIDTLQDQIQAETDVLLDRMAGRAQSELIADFAAPLPLTVIGDLLGIPSGDREAFHGWTNALLSPDPEQPQQAKQAVVQMAQFMVDLVATKRATPADDFLSDLIAVRDAGDELTEDELVSLAFLIFWAGYENAVKLIGKAVLALFDHPEQLAALRATAPTVSDAAVEELLRYAHPSQFAIRRFPTEDITIGDVRIPAGDTVLFGTASADRDPAFVPDPDTLDLTRADNQHLALGHGIHYCLGAPLARLETRIAIGSLIHRFPRMALAVPREQLRWRSSFREHGLRELPVILGG</sequence>
<gene>
    <name evidence="8" type="ORF">DFR70_113178</name>
</gene>
<dbReference type="PANTHER" id="PTHR46696">
    <property type="entry name" value="P450, PUTATIVE (EUROFUNG)-RELATED"/>
    <property type="match status" value="1"/>
</dbReference>
<comment type="cofactor">
    <cofactor evidence="1">
        <name>heme</name>
        <dbReference type="ChEBI" id="CHEBI:30413"/>
    </cofactor>
</comment>
<dbReference type="CDD" id="cd11029">
    <property type="entry name" value="CYP107-like"/>
    <property type="match status" value="1"/>
</dbReference>
<dbReference type="AlphaFoldDB" id="A0A318JXA9"/>
<dbReference type="InterPro" id="IPR002397">
    <property type="entry name" value="Cyt_P450_B"/>
</dbReference>
<dbReference type="GO" id="GO:0004497">
    <property type="term" value="F:monooxygenase activity"/>
    <property type="evidence" value="ECO:0007669"/>
    <property type="project" value="UniProtKB-KW"/>
</dbReference>
<dbReference type="InterPro" id="IPR036396">
    <property type="entry name" value="Cyt_P450_sf"/>
</dbReference>
<evidence type="ECO:0000256" key="7">
    <source>
        <dbReference type="ARBA" id="ARBA00023033"/>
    </source>
</evidence>
<dbReference type="PANTHER" id="PTHR46696:SF1">
    <property type="entry name" value="CYTOCHROME P450 YJIB-RELATED"/>
    <property type="match status" value="1"/>
</dbReference>
<comment type="similarity">
    <text evidence="2">Belongs to the cytochrome P450 family.</text>
</comment>
<keyword evidence="7" id="KW-0503">Monooxygenase</keyword>
<evidence type="ECO:0000256" key="4">
    <source>
        <dbReference type="ARBA" id="ARBA00022723"/>
    </source>
</evidence>
<dbReference type="FunFam" id="1.10.630.10:FF:000018">
    <property type="entry name" value="Cytochrome P450 monooxygenase"/>
    <property type="match status" value="1"/>
</dbReference>
<keyword evidence="5" id="KW-0560">Oxidoreductase</keyword>
<dbReference type="EMBL" id="QJKF01000013">
    <property type="protein sequence ID" value="PXX58843.1"/>
    <property type="molecule type" value="Genomic_DNA"/>
</dbReference>
<evidence type="ECO:0000256" key="1">
    <source>
        <dbReference type="ARBA" id="ARBA00001971"/>
    </source>
</evidence>
<organism evidence="8 9">
    <name type="scientific">Nocardia tenerifensis</name>
    <dbReference type="NCBI Taxonomy" id="228006"/>
    <lineage>
        <taxon>Bacteria</taxon>
        <taxon>Bacillati</taxon>
        <taxon>Actinomycetota</taxon>
        <taxon>Actinomycetes</taxon>
        <taxon>Mycobacteriales</taxon>
        <taxon>Nocardiaceae</taxon>
        <taxon>Nocardia</taxon>
    </lineage>
</organism>
<keyword evidence="3" id="KW-0349">Heme</keyword>
<dbReference type="GO" id="GO:0005506">
    <property type="term" value="F:iron ion binding"/>
    <property type="evidence" value="ECO:0007669"/>
    <property type="project" value="InterPro"/>
</dbReference>
<dbReference type="GO" id="GO:0016705">
    <property type="term" value="F:oxidoreductase activity, acting on paired donors, with incorporation or reduction of molecular oxygen"/>
    <property type="evidence" value="ECO:0007669"/>
    <property type="project" value="InterPro"/>
</dbReference>
<dbReference type="SUPFAM" id="SSF48264">
    <property type="entry name" value="Cytochrome P450"/>
    <property type="match status" value="1"/>
</dbReference>
<keyword evidence="6" id="KW-0408">Iron</keyword>
<dbReference type="GO" id="GO:0020037">
    <property type="term" value="F:heme binding"/>
    <property type="evidence" value="ECO:0007669"/>
    <property type="project" value="InterPro"/>
</dbReference>
<evidence type="ECO:0000256" key="6">
    <source>
        <dbReference type="ARBA" id="ARBA00023004"/>
    </source>
</evidence>
<evidence type="ECO:0000256" key="2">
    <source>
        <dbReference type="ARBA" id="ARBA00010617"/>
    </source>
</evidence>
<reference evidence="8 9" key="1">
    <citation type="submission" date="2018-05" db="EMBL/GenBank/DDBJ databases">
        <title>Genomic Encyclopedia of Type Strains, Phase IV (KMG-IV): sequencing the most valuable type-strain genomes for metagenomic binning, comparative biology and taxonomic classification.</title>
        <authorList>
            <person name="Goeker M."/>
        </authorList>
    </citation>
    <scope>NUCLEOTIDE SEQUENCE [LARGE SCALE GENOMIC DNA]</scope>
    <source>
        <strain evidence="8 9">DSM 44704</strain>
    </source>
</reference>